<keyword evidence="4" id="KW-1185">Reference proteome</keyword>
<dbReference type="SUPFAM" id="SSF88723">
    <property type="entry name" value="PIN domain-like"/>
    <property type="match status" value="1"/>
</dbReference>
<dbReference type="PANTHER" id="PTHR16161:SF0">
    <property type="entry name" value="TRANSCRIPTIONAL PROTEIN SWT1"/>
    <property type="match status" value="1"/>
</dbReference>
<dbReference type="InterPro" id="IPR002716">
    <property type="entry name" value="PIN_dom"/>
</dbReference>
<dbReference type="EMBL" id="KE346360">
    <property type="protein sequence ID" value="KJE89730.1"/>
    <property type="molecule type" value="Genomic_DNA"/>
</dbReference>
<dbReference type="eggNOG" id="KOG4689">
    <property type="taxonomic scope" value="Eukaryota"/>
</dbReference>
<protein>
    <recommendedName>
        <fullName evidence="2">PIN domain-containing protein</fullName>
    </recommendedName>
</protein>
<feature type="domain" description="PIN" evidence="2">
    <location>
        <begin position="242"/>
        <end position="421"/>
    </location>
</feature>
<dbReference type="Pfam" id="PF13638">
    <property type="entry name" value="PIN_4"/>
    <property type="match status" value="1"/>
</dbReference>
<evidence type="ECO:0000256" key="1">
    <source>
        <dbReference type="SAM" id="MobiDB-lite"/>
    </source>
</evidence>
<dbReference type="CDD" id="cd18727">
    <property type="entry name" value="PIN_Swt1-like"/>
    <property type="match status" value="1"/>
</dbReference>
<dbReference type="PhylomeDB" id="A0A0D2WIN5"/>
<gene>
    <name evidence="3" type="ORF">CAOG_001161</name>
</gene>
<dbReference type="InParanoid" id="A0A0D2WIN5"/>
<accession>A0A0D2WIN5</accession>
<proteinExistence type="predicted"/>
<evidence type="ECO:0000313" key="3">
    <source>
        <dbReference type="EMBL" id="KJE89730.1"/>
    </source>
</evidence>
<dbReference type="GO" id="GO:0005634">
    <property type="term" value="C:nucleus"/>
    <property type="evidence" value="ECO:0007669"/>
    <property type="project" value="TreeGrafter"/>
</dbReference>
<dbReference type="SMART" id="SM00670">
    <property type="entry name" value="PINc"/>
    <property type="match status" value="1"/>
</dbReference>
<dbReference type="InterPro" id="IPR029060">
    <property type="entry name" value="PIN-like_dom_sf"/>
</dbReference>
<dbReference type="RefSeq" id="XP_004366032.2">
    <property type="nucleotide sequence ID" value="XM_004365975.2"/>
</dbReference>
<dbReference type="Proteomes" id="UP000008743">
    <property type="component" value="Unassembled WGS sequence"/>
</dbReference>
<dbReference type="PANTHER" id="PTHR16161">
    <property type="entry name" value="TRANSCRIPTIONAL PROTEIN SWT1"/>
    <property type="match status" value="1"/>
</dbReference>
<dbReference type="InterPro" id="IPR052626">
    <property type="entry name" value="SWT1_Regulator"/>
</dbReference>
<feature type="compositionally biased region" description="Low complexity" evidence="1">
    <location>
        <begin position="9"/>
        <end position="18"/>
    </location>
</feature>
<organism evidence="3 4">
    <name type="scientific">Capsaspora owczarzaki (strain ATCC 30864)</name>
    <dbReference type="NCBI Taxonomy" id="595528"/>
    <lineage>
        <taxon>Eukaryota</taxon>
        <taxon>Filasterea</taxon>
        <taxon>Capsaspora</taxon>
    </lineage>
</organism>
<reference evidence="4" key="1">
    <citation type="submission" date="2011-02" db="EMBL/GenBank/DDBJ databases">
        <title>The Genome Sequence of Capsaspora owczarzaki ATCC 30864.</title>
        <authorList>
            <person name="Russ C."/>
            <person name="Cuomo C."/>
            <person name="Burger G."/>
            <person name="Gray M.W."/>
            <person name="Holland P.W.H."/>
            <person name="King N."/>
            <person name="Lang F.B.F."/>
            <person name="Roger A.J."/>
            <person name="Ruiz-Trillo I."/>
            <person name="Young S.K."/>
            <person name="Zeng Q."/>
            <person name="Gargeya S."/>
            <person name="Alvarado L."/>
            <person name="Berlin A."/>
            <person name="Chapman S.B."/>
            <person name="Chen Z."/>
            <person name="Freedman E."/>
            <person name="Gellesch M."/>
            <person name="Goldberg J."/>
            <person name="Griggs A."/>
            <person name="Gujja S."/>
            <person name="Heilman E."/>
            <person name="Heiman D."/>
            <person name="Howarth C."/>
            <person name="Mehta T."/>
            <person name="Neiman D."/>
            <person name="Pearson M."/>
            <person name="Roberts A."/>
            <person name="Saif S."/>
            <person name="Shea T."/>
            <person name="Shenoy N."/>
            <person name="Sisk P."/>
            <person name="Stolte C."/>
            <person name="Sykes S."/>
            <person name="White J."/>
            <person name="Yandava C."/>
            <person name="Haas B."/>
            <person name="Nusbaum C."/>
            <person name="Birren B."/>
        </authorList>
    </citation>
    <scope>NUCLEOTIDE SEQUENCE</scope>
    <source>
        <strain evidence="4">ATCC 30864</strain>
    </source>
</reference>
<name>A0A0D2WIN5_CAPO3</name>
<feature type="region of interest" description="Disordered" evidence="1">
    <location>
        <begin position="1"/>
        <end position="24"/>
    </location>
</feature>
<sequence length="890" mass="97392">MSGLDDRPSSSSSSSSSSGNTHIHNAGIVRQHPPQIGSWQAKHCESDSTQTMMTTELSYSRPTAYQATTSRTLAMDADATSGSAVAEWSHADHQGGFNQNNAAATDWWQGSLRPSSSYNQSDDNRVMYQAQFGAIYHPVASAGPLEMHQNFQSDDADSAVSHAYTNPHQLTSMHEGNIYDAMYADDGSGGGGMSTQSLQHPSTDTSMLDAHLSAPASSIYDHVYVSDSSAAAMVTPLSLERIFVVVDTNVLISDLPFLRLLLASNDVAPQLEYARQAVAHYTSTGCAAPGAVRQALHQLEQYESIRASELQHHAEKRTLSLPQRTALVVVLPWTVVQELDRLKKGNVSTEAQRANEFLLRMLQAKHPFLKGQPLKESSKGFNEPGIENNDDRILDCCLRYRQSKVPMPRVILLTNDKNLGVKALVNNIECFSVADFPQQLEPMSALHGEFDGGQPFSGESAGQSHLDAVLQMDDSELLPAAAAPPFLPHGFGSSTSLAPRLPTARQPVALVMDESHTPSPVHLGSDNSPTPYYGAVFDSLVVEFEKHMSVAVMNEVRAELGELWSAVVKIQPPWNTSEMMTLIKQTWSAFSFLPREIEDGAAKLIPLLAQQILKTPPRSMRPSEAIIAISAFVQIVQNWPISSERRPRELADIPLEKQQLADEGIHTARDIFLEMFHGFVSLQTPPAAAEKRKAASARALDHSASVDRVQGPMATSSSLSSSFVSSSSSSATSQGDLVATAQAQLRPVMPPANLLRPPRFIAAVGYILNHYANRIQDLKQWSPTDVAQVTELTNRWTEAYLALESFIAFAHSEAAVESASASSPELQWYVDCLYSTFEPICLLFGGWPTVPRSPYTDWMLLITDSDQLERAIAAYQTWQVQLTSLQEQLH</sequence>
<evidence type="ECO:0000313" key="4">
    <source>
        <dbReference type="Proteomes" id="UP000008743"/>
    </source>
</evidence>
<dbReference type="OrthoDB" id="548295at2759"/>
<dbReference type="Gene3D" id="3.40.50.1010">
    <property type="entry name" value="5'-nuclease"/>
    <property type="match status" value="1"/>
</dbReference>
<dbReference type="AlphaFoldDB" id="A0A0D2WIN5"/>
<evidence type="ECO:0000259" key="2">
    <source>
        <dbReference type="SMART" id="SM00670"/>
    </source>
</evidence>